<evidence type="ECO:0000259" key="1">
    <source>
        <dbReference type="Pfam" id="PF25917"/>
    </source>
</evidence>
<dbReference type="Proteomes" id="UP000247780">
    <property type="component" value="Unassembled WGS sequence"/>
</dbReference>
<comment type="caution">
    <text evidence="2">The sequence shown here is derived from an EMBL/GenBank/DDBJ whole genome shotgun (WGS) entry which is preliminary data.</text>
</comment>
<keyword evidence="3" id="KW-1185">Reference proteome</keyword>
<dbReference type="Pfam" id="PF25917">
    <property type="entry name" value="BSH_RND"/>
    <property type="match status" value="1"/>
</dbReference>
<dbReference type="PANTHER" id="PTHR30469:SF15">
    <property type="entry name" value="HLYD FAMILY OF SECRETION PROTEINS"/>
    <property type="match status" value="1"/>
</dbReference>
<organism evidence="2 3">
    <name type="scientific">Nitrosomonas eutropha</name>
    <dbReference type="NCBI Taxonomy" id="916"/>
    <lineage>
        <taxon>Bacteria</taxon>
        <taxon>Pseudomonadati</taxon>
        <taxon>Pseudomonadota</taxon>
        <taxon>Betaproteobacteria</taxon>
        <taxon>Nitrosomonadales</taxon>
        <taxon>Nitrosomonadaceae</taxon>
        <taxon>Nitrosomonas</taxon>
    </lineage>
</organism>
<gene>
    <name evidence="2" type="ORF">C8R14_1054</name>
</gene>
<dbReference type="Gene3D" id="2.40.50.100">
    <property type="match status" value="1"/>
</dbReference>
<dbReference type="SUPFAM" id="SSF111369">
    <property type="entry name" value="HlyD-like secretion proteins"/>
    <property type="match status" value="1"/>
</dbReference>
<feature type="domain" description="Multidrug resistance protein MdtA-like barrel-sandwich hybrid" evidence="1">
    <location>
        <begin position="59"/>
        <end position="206"/>
    </location>
</feature>
<sequence length="319" mass="34811">MKIGHTLPILAIGGFLFASYTIVSSNQSLPVALAAAEPAASPYESFIAGAGIIEAKSRNISVGTALSGLVTRVAVEVGDKVKVGTPLFYLDDREARAELAIRNSDLARARAGLMEARAMLEDSKSLSDLIESLADQRAVSSEEMLRRHNTLRISKARLSSAETAVRQAEALLASTQTTLDLLVVRAPVSGEILQVNIRPGEFAQVGFLTTPLMLLGNLDQLHVRVDIDENDAWRFDRHSKAMAYLRGNRNFSVELTPAYVEPYVIPKQSLTGDSTEQVDTRVLQALYSFDREQLPVYVGQQMDVFIEVRDHADNGSPAI</sequence>
<evidence type="ECO:0000313" key="3">
    <source>
        <dbReference type="Proteomes" id="UP000247780"/>
    </source>
</evidence>
<proteinExistence type="predicted"/>
<reference evidence="2 3" key="1">
    <citation type="submission" date="2018-04" db="EMBL/GenBank/DDBJ databases">
        <title>Active sludge and wastewater microbial communities from Klosterneuburg, Austria.</title>
        <authorList>
            <person name="Wagner M."/>
        </authorList>
    </citation>
    <scope>NUCLEOTIDE SEQUENCE [LARGE SCALE GENOMIC DNA]</scope>
    <source>
        <strain evidence="2 3">Nm 57</strain>
    </source>
</reference>
<dbReference type="Gene3D" id="2.40.30.170">
    <property type="match status" value="1"/>
</dbReference>
<dbReference type="EMBL" id="QICQ01000005">
    <property type="protein sequence ID" value="PXV83401.1"/>
    <property type="molecule type" value="Genomic_DNA"/>
</dbReference>
<dbReference type="InterPro" id="IPR058625">
    <property type="entry name" value="MdtA-like_BSH"/>
</dbReference>
<protein>
    <submittedName>
        <fullName evidence="2">RND family efflux transporter MFP subunit</fullName>
    </submittedName>
</protein>
<evidence type="ECO:0000313" key="2">
    <source>
        <dbReference type="EMBL" id="PXV83401.1"/>
    </source>
</evidence>
<dbReference type="PANTHER" id="PTHR30469">
    <property type="entry name" value="MULTIDRUG RESISTANCE PROTEIN MDTA"/>
    <property type="match status" value="1"/>
</dbReference>
<name>A0ABX5M9R6_9PROT</name>
<dbReference type="Gene3D" id="1.10.287.470">
    <property type="entry name" value="Helix hairpin bin"/>
    <property type="match status" value="1"/>
</dbReference>
<accession>A0ABX5M9R6</accession>
<dbReference type="RefSeq" id="WP_011634059.1">
    <property type="nucleotide sequence ID" value="NZ_FNNM01000009.1"/>
</dbReference>